<dbReference type="CDD" id="cd14498">
    <property type="entry name" value="DSP"/>
    <property type="match status" value="1"/>
</dbReference>
<dbReference type="EC" id="3.1.3.48" evidence="2"/>
<dbReference type="KEGG" id="cmt:CCM_03272"/>
<accession>G3J9S7</accession>
<dbReference type="EMBL" id="JH126400">
    <property type="protein sequence ID" value="EGX95000.1"/>
    <property type="molecule type" value="Genomic_DNA"/>
</dbReference>
<dbReference type="InterPro" id="IPR000340">
    <property type="entry name" value="Dual-sp_phosphatase_cat-dom"/>
</dbReference>
<sequence>MSVRFPTLLKMASSDRSTTTPDTPPSAPTAYSCPISITEIQPHLYLGNLFSSLRSAVLEANRITAVIHLMDGRCQWMKPSILKIVPEANHLYIPCLDSATMDLLPFMARVCDFIEEHARSSPGGGGGVLVHCHQGVSRSASMVIAYIMRKQRVSVDDTLAAVKAKRRVRPNPNFMEQLRVWDAVGYQIWQDSAGTIPKPEYQAFLDKRAIVLRSLGLTGDEPIGIQNL</sequence>
<dbReference type="GO" id="GO:0043409">
    <property type="term" value="P:negative regulation of MAPK cascade"/>
    <property type="evidence" value="ECO:0007669"/>
    <property type="project" value="TreeGrafter"/>
</dbReference>
<dbReference type="PROSITE" id="PS50056">
    <property type="entry name" value="TYR_PHOSPHATASE_2"/>
    <property type="match status" value="1"/>
</dbReference>
<evidence type="ECO:0000256" key="3">
    <source>
        <dbReference type="ARBA" id="ARBA00022801"/>
    </source>
</evidence>
<comment type="similarity">
    <text evidence="1">Belongs to the protein-tyrosine phosphatase family. Non-receptor class dual specificity subfamily.</text>
</comment>
<dbReference type="GO" id="GO:0005737">
    <property type="term" value="C:cytoplasm"/>
    <property type="evidence" value="ECO:0007669"/>
    <property type="project" value="TreeGrafter"/>
</dbReference>
<dbReference type="GO" id="GO:0017017">
    <property type="term" value="F:MAP kinase tyrosine/serine/threonine phosphatase activity"/>
    <property type="evidence" value="ECO:0007669"/>
    <property type="project" value="TreeGrafter"/>
</dbReference>
<dbReference type="Proteomes" id="UP000001610">
    <property type="component" value="Unassembled WGS sequence"/>
</dbReference>
<organism evidence="7 8">
    <name type="scientific">Cordyceps militaris (strain CM01)</name>
    <name type="common">Caterpillar fungus</name>
    <dbReference type="NCBI Taxonomy" id="983644"/>
    <lineage>
        <taxon>Eukaryota</taxon>
        <taxon>Fungi</taxon>
        <taxon>Dikarya</taxon>
        <taxon>Ascomycota</taxon>
        <taxon>Pezizomycotina</taxon>
        <taxon>Sordariomycetes</taxon>
        <taxon>Hypocreomycetidae</taxon>
        <taxon>Hypocreales</taxon>
        <taxon>Cordycipitaceae</taxon>
        <taxon>Cordyceps</taxon>
    </lineage>
</organism>
<dbReference type="OMA" id="VCDFIEE"/>
<dbReference type="RefSeq" id="XP_006668486.1">
    <property type="nucleotide sequence ID" value="XM_006668423.1"/>
</dbReference>
<dbReference type="InParanoid" id="G3J9S7"/>
<dbReference type="STRING" id="983644.G3J9S7"/>
<dbReference type="PROSITE" id="PS00383">
    <property type="entry name" value="TYR_PHOSPHATASE_1"/>
    <property type="match status" value="1"/>
</dbReference>
<keyword evidence="3" id="KW-0378">Hydrolase</keyword>
<dbReference type="SUPFAM" id="SSF52799">
    <property type="entry name" value="(Phosphotyrosine protein) phosphatases II"/>
    <property type="match status" value="1"/>
</dbReference>
<dbReference type="GeneID" id="18165298"/>
<dbReference type="PANTHER" id="PTHR10159:SF519">
    <property type="entry name" value="DUAL SPECIFICITY PROTEIN PHOSPHATASE MPK3"/>
    <property type="match status" value="1"/>
</dbReference>
<evidence type="ECO:0000259" key="6">
    <source>
        <dbReference type="PROSITE" id="PS50056"/>
    </source>
</evidence>
<dbReference type="InterPro" id="IPR016130">
    <property type="entry name" value="Tyr_Pase_AS"/>
</dbReference>
<dbReference type="InterPro" id="IPR020422">
    <property type="entry name" value="TYR_PHOSPHATASE_DUAL_dom"/>
</dbReference>
<dbReference type="PROSITE" id="PS50054">
    <property type="entry name" value="TYR_PHOSPHATASE_DUAL"/>
    <property type="match status" value="1"/>
</dbReference>
<dbReference type="SMART" id="SM00195">
    <property type="entry name" value="DSPc"/>
    <property type="match status" value="1"/>
</dbReference>
<name>G3J9S7_CORMM</name>
<dbReference type="GO" id="GO:0033550">
    <property type="term" value="F:MAP kinase tyrosine phosphatase activity"/>
    <property type="evidence" value="ECO:0007669"/>
    <property type="project" value="TreeGrafter"/>
</dbReference>
<dbReference type="InterPro" id="IPR000387">
    <property type="entry name" value="Tyr_Pase_dom"/>
</dbReference>
<evidence type="ECO:0000256" key="4">
    <source>
        <dbReference type="ARBA" id="ARBA00022912"/>
    </source>
</evidence>
<feature type="domain" description="Tyrosine-protein phosphatase" evidence="5">
    <location>
        <begin position="36"/>
        <end position="187"/>
    </location>
</feature>
<reference evidence="7 8" key="1">
    <citation type="journal article" date="2011" name="Genome Biol.">
        <title>Genome sequence of the insect pathogenic fungus Cordyceps militaris, a valued traditional Chinese medicine.</title>
        <authorList>
            <person name="Zheng P."/>
            <person name="Xia Y."/>
            <person name="Xiao G."/>
            <person name="Xiong C."/>
            <person name="Hu X."/>
            <person name="Zhang S."/>
            <person name="Zheng H."/>
            <person name="Huang Y."/>
            <person name="Zhou Y."/>
            <person name="Wang S."/>
            <person name="Zhao G.P."/>
            <person name="Liu X."/>
            <person name="St Leger R.J."/>
            <person name="Wang C."/>
        </authorList>
    </citation>
    <scope>NUCLEOTIDE SEQUENCE [LARGE SCALE GENOMIC DNA]</scope>
    <source>
        <strain evidence="7 8">CM01</strain>
    </source>
</reference>
<evidence type="ECO:0000313" key="7">
    <source>
        <dbReference type="EMBL" id="EGX95000.1"/>
    </source>
</evidence>
<dbReference type="PROSITE" id="PS51257">
    <property type="entry name" value="PROKAR_LIPOPROTEIN"/>
    <property type="match status" value="1"/>
</dbReference>
<protein>
    <recommendedName>
        <fullName evidence="2">protein-tyrosine-phosphatase</fullName>
        <ecNumber evidence="2">3.1.3.48</ecNumber>
    </recommendedName>
</protein>
<keyword evidence="8" id="KW-1185">Reference proteome</keyword>
<dbReference type="GO" id="GO:0008330">
    <property type="term" value="F:protein tyrosine/threonine phosphatase activity"/>
    <property type="evidence" value="ECO:0007669"/>
    <property type="project" value="TreeGrafter"/>
</dbReference>
<dbReference type="InterPro" id="IPR029021">
    <property type="entry name" value="Prot-tyrosine_phosphatase-like"/>
</dbReference>
<dbReference type="Gene3D" id="3.90.190.10">
    <property type="entry name" value="Protein tyrosine phosphatase superfamily"/>
    <property type="match status" value="1"/>
</dbReference>
<dbReference type="eggNOG" id="KOG1716">
    <property type="taxonomic scope" value="Eukaryota"/>
</dbReference>
<evidence type="ECO:0000259" key="5">
    <source>
        <dbReference type="PROSITE" id="PS50054"/>
    </source>
</evidence>
<evidence type="ECO:0000256" key="2">
    <source>
        <dbReference type="ARBA" id="ARBA00013064"/>
    </source>
</evidence>
<proteinExistence type="inferred from homology"/>
<dbReference type="Pfam" id="PF00782">
    <property type="entry name" value="DSPc"/>
    <property type="match status" value="1"/>
</dbReference>
<evidence type="ECO:0000256" key="1">
    <source>
        <dbReference type="ARBA" id="ARBA00008601"/>
    </source>
</evidence>
<feature type="domain" description="Tyrosine specific protein phosphatases" evidence="6">
    <location>
        <begin position="104"/>
        <end position="166"/>
    </location>
</feature>
<dbReference type="PANTHER" id="PTHR10159">
    <property type="entry name" value="DUAL SPECIFICITY PROTEIN PHOSPHATASE"/>
    <property type="match status" value="1"/>
</dbReference>
<dbReference type="VEuPathDB" id="FungiDB:CCM_03272"/>
<dbReference type="OrthoDB" id="10252009at2759"/>
<gene>
    <name evidence="7" type="ORF">CCM_03272</name>
</gene>
<keyword evidence="4" id="KW-0904">Protein phosphatase</keyword>
<evidence type="ECO:0000313" key="8">
    <source>
        <dbReference type="Proteomes" id="UP000001610"/>
    </source>
</evidence>
<dbReference type="HOGENOM" id="CLU_027074_2_2_1"/>
<dbReference type="AlphaFoldDB" id="G3J9S7"/>